<evidence type="ECO:0000256" key="4">
    <source>
        <dbReference type="ARBA" id="ARBA00022777"/>
    </source>
</evidence>
<organism evidence="8 9">
    <name type="scientific">Trichuris trichiura</name>
    <name type="common">Whipworm</name>
    <name type="synonym">Trichocephalus trichiurus</name>
    <dbReference type="NCBI Taxonomy" id="36087"/>
    <lineage>
        <taxon>Eukaryota</taxon>
        <taxon>Metazoa</taxon>
        <taxon>Ecdysozoa</taxon>
        <taxon>Nematoda</taxon>
        <taxon>Enoplea</taxon>
        <taxon>Dorylaimia</taxon>
        <taxon>Trichinellida</taxon>
        <taxon>Trichuridae</taxon>
        <taxon>Trichuris</taxon>
    </lineage>
</organism>
<dbReference type="PANTHER" id="PTHR11909">
    <property type="entry name" value="CASEIN KINASE-RELATED"/>
    <property type="match status" value="1"/>
</dbReference>
<reference evidence="8" key="1">
    <citation type="submission" date="2014-01" db="EMBL/GenBank/DDBJ databases">
        <authorList>
            <person name="Aslett M."/>
        </authorList>
    </citation>
    <scope>NUCLEOTIDE SEQUENCE</scope>
</reference>
<evidence type="ECO:0000256" key="6">
    <source>
        <dbReference type="PROSITE-ProRule" id="PRU10141"/>
    </source>
</evidence>
<dbReference type="AlphaFoldDB" id="A0A077Z5G9"/>
<dbReference type="InterPro" id="IPR047916">
    <property type="entry name" value="TTBK_Asator-like_STKc"/>
</dbReference>
<protein>
    <submittedName>
        <fullName evidence="8">Tau tubulin kinase 1</fullName>
    </submittedName>
</protein>
<dbReference type="Pfam" id="PF00069">
    <property type="entry name" value="Pkinase"/>
    <property type="match status" value="1"/>
</dbReference>
<dbReference type="GO" id="GO:0004674">
    <property type="term" value="F:protein serine/threonine kinase activity"/>
    <property type="evidence" value="ECO:0007669"/>
    <property type="project" value="UniProtKB-KW"/>
</dbReference>
<gene>
    <name evidence="8" type="ORF">TTRE_0000220401</name>
</gene>
<dbReference type="PROSITE" id="PS00107">
    <property type="entry name" value="PROTEIN_KINASE_ATP"/>
    <property type="match status" value="1"/>
</dbReference>
<feature type="binding site" evidence="6">
    <location>
        <position position="65"/>
    </location>
    <ligand>
        <name>ATP</name>
        <dbReference type="ChEBI" id="CHEBI:30616"/>
    </ligand>
</feature>
<evidence type="ECO:0000256" key="5">
    <source>
        <dbReference type="ARBA" id="ARBA00022840"/>
    </source>
</evidence>
<evidence type="ECO:0000256" key="1">
    <source>
        <dbReference type="ARBA" id="ARBA00022527"/>
    </source>
</evidence>
<reference evidence="8" key="2">
    <citation type="submission" date="2014-03" db="EMBL/GenBank/DDBJ databases">
        <title>The whipworm genome and dual-species transcriptomics of an intimate host-pathogen interaction.</title>
        <authorList>
            <person name="Foth B.J."/>
            <person name="Tsai I.J."/>
            <person name="Reid A.J."/>
            <person name="Bancroft A.J."/>
            <person name="Nichol S."/>
            <person name="Tracey A."/>
            <person name="Holroyd N."/>
            <person name="Cotton J.A."/>
            <person name="Stanley E.J."/>
            <person name="Zarowiecki M."/>
            <person name="Liu J.Z."/>
            <person name="Huckvale T."/>
            <person name="Cooper P.J."/>
            <person name="Grencis R.K."/>
            <person name="Berriman M."/>
        </authorList>
    </citation>
    <scope>NUCLEOTIDE SEQUENCE [LARGE SCALE GENOMIC DNA]</scope>
</reference>
<evidence type="ECO:0000313" key="9">
    <source>
        <dbReference type="Proteomes" id="UP000030665"/>
    </source>
</evidence>
<evidence type="ECO:0000256" key="2">
    <source>
        <dbReference type="ARBA" id="ARBA00022679"/>
    </source>
</evidence>
<evidence type="ECO:0000313" key="8">
    <source>
        <dbReference type="EMBL" id="CDW53935.1"/>
    </source>
</evidence>
<dbReference type="Proteomes" id="UP000030665">
    <property type="component" value="Unassembled WGS sequence"/>
</dbReference>
<keyword evidence="1" id="KW-0723">Serine/threonine-protein kinase</keyword>
<dbReference type="OrthoDB" id="5979581at2759"/>
<dbReference type="InterPro" id="IPR050235">
    <property type="entry name" value="CK1_Ser-Thr_kinase"/>
</dbReference>
<dbReference type="Gene3D" id="1.10.510.10">
    <property type="entry name" value="Transferase(Phosphotransferase) domain 1"/>
    <property type="match status" value="1"/>
</dbReference>
<evidence type="ECO:0000256" key="3">
    <source>
        <dbReference type="ARBA" id="ARBA00022741"/>
    </source>
</evidence>
<dbReference type="SUPFAM" id="SSF56112">
    <property type="entry name" value="Protein kinase-like (PK-like)"/>
    <property type="match status" value="1"/>
</dbReference>
<keyword evidence="4 8" id="KW-0418">Kinase</keyword>
<keyword evidence="9" id="KW-1185">Reference proteome</keyword>
<accession>A0A077Z5G9</accession>
<dbReference type="EMBL" id="HG805874">
    <property type="protein sequence ID" value="CDW53935.1"/>
    <property type="molecule type" value="Genomic_DNA"/>
</dbReference>
<dbReference type="InterPro" id="IPR017441">
    <property type="entry name" value="Protein_kinase_ATP_BS"/>
</dbReference>
<dbReference type="STRING" id="36087.A0A077Z5G9"/>
<keyword evidence="2" id="KW-0808">Transferase</keyword>
<proteinExistence type="predicted"/>
<dbReference type="GO" id="GO:0005524">
    <property type="term" value="F:ATP binding"/>
    <property type="evidence" value="ECO:0007669"/>
    <property type="project" value="UniProtKB-UniRule"/>
</dbReference>
<dbReference type="SMART" id="SM00220">
    <property type="entry name" value="S_TKc"/>
    <property type="match status" value="1"/>
</dbReference>
<name>A0A077Z5G9_TRITR</name>
<keyword evidence="5 6" id="KW-0067">ATP-binding</keyword>
<dbReference type="InterPro" id="IPR011009">
    <property type="entry name" value="Kinase-like_dom_sf"/>
</dbReference>
<dbReference type="CDD" id="cd14017">
    <property type="entry name" value="STKc_TTBK"/>
    <property type="match status" value="1"/>
</dbReference>
<evidence type="ECO:0000259" key="7">
    <source>
        <dbReference type="PROSITE" id="PS50011"/>
    </source>
</evidence>
<dbReference type="InterPro" id="IPR000719">
    <property type="entry name" value="Prot_kinase_dom"/>
</dbReference>
<sequence length="318" mass="36782">MLAETVFRRATLESLRRKLSKSKELIKAGDLIKERWEIVKTIGSGGFGQVFRAHDRKYSRDVAIKVESKDNPRGVLKLEVVVIQAFEVSSHCPRFYGCGQWGDALYMVMQLLGPSLGQRRRQMPHKMFTISTSIRATVQMISAIQELHDSGYIHRDIKLSNMALGLSPTQKNTILLFDFGLARKYVDAEGNLRPEREDIGFRGTVRYASLAAHEMQDLSRRDDLWSLFYVCAEMITGKLPWRNIRDKRAVQKLKEEHPPEQLCDALPHEYRMFVTHLRTLRFEDRPNYGFLLDSMHIAMSRLNLAINDPYDWDNLPDP</sequence>
<dbReference type="PROSITE" id="PS50011">
    <property type="entry name" value="PROTEIN_KINASE_DOM"/>
    <property type="match status" value="1"/>
</dbReference>
<keyword evidence="3 6" id="KW-0547">Nucleotide-binding</keyword>
<feature type="domain" description="Protein kinase" evidence="7">
    <location>
        <begin position="36"/>
        <end position="299"/>
    </location>
</feature>